<dbReference type="PANTHER" id="PTHR36222:SF1">
    <property type="entry name" value="SERINE PROTEASE INHIBITOR RV3364C"/>
    <property type="match status" value="1"/>
</dbReference>
<evidence type="ECO:0000313" key="2">
    <source>
        <dbReference type="EMBL" id="KPQ45361.1"/>
    </source>
</evidence>
<dbReference type="AlphaFoldDB" id="A0A0P8CE87"/>
<dbReference type="InterPro" id="IPR053141">
    <property type="entry name" value="Mycobact_SerProt_Inhib_Rv3364c"/>
</dbReference>
<feature type="domain" description="Roadblock/LAMTOR2" evidence="1">
    <location>
        <begin position="11"/>
        <end position="100"/>
    </location>
</feature>
<evidence type="ECO:0000259" key="1">
    <source>
        <dbReference type="SMART" id="SM00960"/>
    </source>
</evidence>
<dbReference type="Pfam" id="PF03259">
    <property type="entry name" value="Robl_LC7"/>
    <property type="match status" value="1"/>
</dbReference>
<dbReference type="PANTHER" id="PTHR36222">
    <property type="entry name" value="SERINE PROTEASE INHIBITOR RV3364C"/>
    <property type="match status" value="1"/>
</dbReference>
<dbReference type="InterPro" id="IPR004942">
    <property type="entry name" value="Roadblock/LAMTOR2_dom"/>
</dbReference>
<name>A0A0P8CE87_9EURY</name>
<reference evidence="2 3" key="1">
    <citation type="submission" date="2015-09" db="EMBL/GenBank/DDBJ databases">
        <title>A metagenomics-based metabolic model of nitrate-dependent anaerobic oxidation of methane by Methanoperedens-like archaea.</title>
        <authorList>
            <person name="Arshad A."/>
            <person name="Speth D.R."/>
            <person name="De Graaf R.M."/>
            <person name="Op Den Camp H.J."/>
            <person name="Jetten M.S."/>
            <person name="Welte C.U."/>
        </authorList>
    </citation>
    <scope>NUCLEOTIDE SEQUENCE [LARGE SCALE GENOMIC DNA]</scope>
</reference>
<gene>
    <name evidence="2" type="ORF">MPEBLZ_00035</name>
</gene>
<organism evidence="2 3">
    <name type="scientific">Candidatus Methanoperedens nitratireducens</name>
    <dbReference type="NCBI Taxonomy" id="1392998"/>
    <lineage>
        <taxon>Archaea</taxon>
        <taxon>Methanobacteriati</taxon>
        <taxon>Methanobacteriota</taxon>
        <taxon>Stenosarchaea group</taxon>
        <taxon>Methanomicrobia</taxon>
        <taxon>Methanosarcinales</taxon>
        <taxon>ANME-2 cluster</taxon>
        <taxon>Candidatus Methanoperedentaceae</taxon>
        <taxon>Candidatus Methanoperedens</taxon>
    </lineage>
</organism>
<dbReference type="SMART" id="SM00960">
    <property type="entry name" value="Robl_LC7"/>
    <property type="match status" value="1"/>
</dbReference>
<proteinExistence type="predicted"/>
<protein>
    <submittedName>
        <fullName evidence="2">Roadblock/LC7 domain protein</fullName>
    </submittedName>
</protein>
<dbReference type="Proteomes" id="UP000050360">
    <property type="component" value="Unassembled WGS sequence"/>
</dbReference>
<sequence>MINKIRTIQMMESTLKEINKIGGIESSAIASRDGLLICSTLRDQKRAEVLVAMSATMVGAAEAASNELGNGIPETTIVESKNGKIIGYGAGPKAILLVMTRPETNLGWVLVEMKKASEKIKQVLE</sequence>
<accession>A0A0P8CE87</accession>
<dbReference type="Gene3D" id="3.30.450.30">
    <property type="entry name" value="Dynein light chain 2a, cytoplasmic"/>
    <property type="match status" value="1"/>
</dbReference>
<dbReference type="EMBL" id="LKCM01000008">
    <property type="protein sequence ID" value="KPQ45361.1"/>
    <property type="molecule type" value="Genomic_DNA"/>
</dbReference>
<dbReference type="SUPFAM" id="SSF103196">
    <property type="entry name" value="Roadblock/LC7 domain"/>
    <property type="match status" value="1"/>
</dbReference>
<evidence type="ECO:0000313" key="3">
    <source>
        <dbReference type="Proteomes" id="UP000050360"/>
    </source>
</evidence>
<comment type="caution">
    <text evidence="2">The sequence shown here is derived from an EMBL/GenBank/DDBJ whole genome shotgun (WGS) entry which is preliminary data.</text>
</comment>